<dbReference type="EMBL" id="BARV01000043">
    <property type="protein sequence ID" value="GAH92247.1"/>
    <property type="molecule type" value="Genomic_DNA"/>
</dbReference>
<dbReference type="AlphaFoldDB" id="X1JE22"/>
<sequence>MKTSFMICDVCKKRISGKPIIKEIFMSLGDGIGDIDNDVLVKHFCSIACERIDDILEHALYFGRDQNIIITHLINAHGCDIKQLELVLNSGIFKKLWGDHK</sequence>
<proteinExistence type="predicted"/>
<organism evidence="1">
    <name type="scientific">marine sediment metagenome</name>
    <dbReference type="NCBI Taxonomy" id="412755"/>
    <lineage>
        <taxon>unclassified sequences</taxon>
        <taxon>metagenomes</taxon>
        <taxon>ecological metagenomes</taxon>
    </lineage>
</organism>
<reference evidence="1" key="1">
    <citation type="journal article" date="2014" name="Front. Microbiol.">
        <title>High frequency of phylogenetically diverse reductive dehalogenase-homologous genes in deep subseafloor sedimentary metagenomes.</title>
        <authorList>
            <person name="Kawai M."/>
            <person name="Futagami T."/>
            <person name="Toyoda A."/>
            <person name="Takaki Y."/>
            <person name="Nishi S."/>
            <person name="Hori S."/>
            <person name="Arai W."/>
            <person name="Tsubouchi T."/>
            <person name="Morono Y."/>
            <person name="Uchiyama I."/>
            <person name="Ito T."/>
            <person name="Fujiyama A."/>
            <person name="Inagaki F."/>
            <person name="Takami H."/>
        </authorList>
    </citation>
    <scope>NUCLEOTIDE SEQUENCE</scope>
    <source>
        <strain evidence="1">Expedition CK06-06</strain>
    </source>
</reference>
<accession>X1JE22</accession>
<protein>
    <submittedName>
        <fullName evidence="1">Uncharacterized protein</fullName>
    </submittedName>
</protein>
<evidence type="ECO:0000313" key="1">
    <source>
        <dbReference type="EMBL" id="GAH92247.1"/>
    </source>
</evidence>
<name>X1JE22_9ZZZZ</name>
<comment type="caution">
    <text evidence="1">The sequence shown here is derived from an EMBL/GenBank/DDBJ whole genome shotgun (WGS) entry which is preliminary data.</text>
</comment>
<gene>
    <name evidence="1" type="ORF">S06H3_00273</name>
</gene>